<reference evidence="1 2" key="1">
    <citation type="submission" date="2023-07" db="EMBL/GenBank/DDBJ databases">
        <title>Genomic Encyclopedia of Type Strains, Phase IV (KMG-IV): sequencing the most valuable type-strain genomes for metagenomic binning, comparative biology and taxonomic classification.</title>
        <authorList>
            <person name="Goeker M."/>
        </authorList>
    </citation>
    <scope>NUCLEOTIDE SEQUENCE [LARGE SCALE GENOMIC DNA]</scope>
    <source>
        <strain evidence="1 2">DSM 12751</strain>
    </source>
</reference>
<protein>
    <submittedName>
        <fullName evidence="1">Tetratricopeptide (TPR) repeat protein</fullName>
    </submittedName>
</protein>
<gene>
    <name evidence="1" type="ORF">J2S11_003903</name>
</gene>
<sequence length="336" mass="39204">MDREELLKPEHIAPFVQLDYHEVLKRLSIPYFINPNEDEEYLVPPTILFADGDVELEEKLPIPFAYYPSSILLVVNGNLRVAHEHSLAYYVTGDVDVDVLNMNNFQICKGKETIRYFQMVLAEDDNTVTTFPRRNVTAPLFIAWNYDLNGYDISPHTAIFALYEDYMVEPYRSENPLFRDHASYYALKEEYIDEVEYSYENNFVYRTSDMYKAMRNGESIFREGFDVACMPYYRKGVPAFLERMAYKEAFFYFKEVIRISPSMGSAYSYMAQCLDKSGDWASAESYYIKAKELISEKIIYMHEGLDECLAAIAGYKQDPNKKSTQVTWINQSLTDL</sequence>
<dbReference type="SUPFAM" id="SSF48452">
    <property type="entry name" value="TPR-like"/>
    <property type="match status" value="1"/>
</dbReference>
<proteinExistence type="predicted"/>
<comment type="caution">
    <text evidence="1">The sequence shown here is derived from an EMBL/GenBank/DDBJ whole genome shotgun (WGS) entry which is preliminary data.</text>
</comment>
<accession>A0ABT9W405</accession>
<dbReference type="InterPro" id="IPR011990">
    <property type="entry name" value="TPR-like_helical_dom_sf"/>
</dbReference>
<dbReference type="Gene3D" id="1.25.40.10">
    <property type="entry name" value="Tetratricopeptide repeat domain"/>
    <property type="match status" value="1"/>
</dbReference>
<dbReference type="EMBL" id="JAUSTY010000022">
    <property type="protein sequence ID" value="MDQ0167973.1"/>
    <property type="molecule type" value="Genomic_DNA"/>
</dbReference>
<keyword evidence="2" id="KW-1185">Reference proteome</keyword>
<evidence type="ECO:0000313" key="2">
    <source>
        <dbReference type="Proteomes" id="UP001235840"/>
    </source>
</evidence>
<name>A0ABT9W405_9BACI</name>
<organism evidence="1 2">
    <name type="scientific">Caldalkalibacillus horti</name>
    <dbReference type="NCBI Taxonomy" id="77523"/>
    <lineage>
        <taxon>Bacteria</taxon>
        <taxon>Bacillati</taxon>
        <taxon>Bacillota</taxon>
        <taxon>Bacilli</taxon>
        <taxon>Bacillales</taxon>
        <taxon>Bacillaceae</taxon>
        <taxon>Caldalkalibacillus</taxon>
    </lineage>
</organism>
<dbReference type="Proteomes" id="UP001235840">
    <property type="component" value="Unassembled WGS sequence"/>
</dbReference>
<dbReference type="RefSeq" id="WP_307397340.1">
    <property type="nucleotide sequence ID" value="NZ_BAAADK010000017.1"/>
</dbReference>
<evidence type="ECO:0000313" key="1">
    <source>
        <dbReference type="EMBL" id="MDQ0167973.1"/>
    </source>
</evidence>